<protein>
    <submittedName>
        <fullName evidence="1">Uncharacterized protein</fullName>
    </submittedName>
</protein>
<accession>A0A9P4UHE3</accession>
<organism evidence="1 2">
    <name type="scientific">Karstenula rhodostoma CBS 690.94</name>
    <dbReference type="NCBI Taxonomy" id="1392251"/>
    <lineage>
        <taxon>Eukaryota</taxon>
        <taxon>Fungi</taxon>
        <taxon>Dikarya</taxon>
        <taxon>Ascomycota</taxon>
        <taxon>Pezizomycotina</taxon>
        <taxon>Dothideomycetes</taxon>
        <taxon>Pleosporomycetidae</taxon>
        <taxon>Pleosporales</taxon>
        <taxon>Massarineae</taxon>
        <taxon>Didymosphaeriaceae</taxon>
        <taxon>Karstenula</taxon>
    </lineage>
</organism>
<name>A0A9P4UHE3_9PLEO</name>
<evidence type="ECO:0000313" key="1">
    <source>
        <dbReference type="EMBL" id="KAF2449182.1"/>
    </source>
</evidence>
<gene>
    <name evidence="1" type="ORF">P171DRAFT_439756</name>
</gene>
<sequence length="279" mass="31730">MTATHSQKVFSNTEDVDMMGTNDVDMVDIDHLPTQPPTHLPTIRTLPEKAVWKGAMPPTHPISPQSKWAIITIHPSEAVVPYHADPRRANNGVEVSLRADAEAGDPLLTAYSIDTWIGTMFMTMSRIMGKPKWMHYKNLVHHILFNSYEPSWDDEVDPRAVGSLLDFFAWPENRRIAYLHNDLARQLTYLPVFKELGPVDEETLRLMRRISVDWERELEVVKGQPFSTNGGRVGRDDEEDFLMDACQVALEFLQKWKSNMPTRGRSVPTLLSAFGSMSV</sequence>
<comment type="caution">
    <text evidence="1">The sequence shown here is derived from an EMBL/GenBank/DDBJ whole genome shotgun (WGS) entry which is preliminary data.</text>
</comment>
<dbReference type="EMBL" id="MU001494">
    <property type="protein sequence ID" value="KAF2449182.1"/>
    <property type="molecule type" value="Genomic_DNA"/>
</dbReference>
<proteinExistence type="predicted"/>
<evidence type="ECO:0000313" key="2">
    <source>
        <dbReference type="Proteomes" id="UP000799764"/>
    </source>
</evidence>
<dbReference type="Proteomes" id="UP000799764">
    <property type="component" value="Unassembled WGS sequence"/>
</dbReference>
<dbReference type="AlphaFoldDB" id="A0A9P4UHE3"/>
<keyword evidence="2" id="KW-1185">Reference proteome</keyword>
<reference evidence="1" key="1">
    <citation type="journal article" date="2020" name="Stud. Mycol.">
        <title>101 Dothideomycetes genomes: a test case for predicting lifestyles and emergence of pathogens.</title>
        <authorList>
            <person name="Haridas S."/>
            <person name="Albert R."/>
            <person name="Binder M."/>
            <person name="Bloem J."/>
            <person name="Labutti K."/>
            <person name="Salamov A."/>
            <person name="Andreopoulos B."/>
            <person name="Baker S."/>
            <person name="Barry K."/>
            <person name="Bills G."/>
            <person name="Bluhm B."/>
            <person name="Cannon C."/>
            <person name="Castanera R."/>
            <person name="Culley D."/>
            <person name="Daum C."/>
            <person name="Ezra D."/>
            <person name="Gonzalez J."/>
            <person name="Henrissat B."/>
            <person name="Kuo A."/>
            <person name="Liang C."/>
            <person name="Lipzen A."/>
            <person name="Lutzoni F."/>
            <person name="Magnuson J."/>
            <person name="Mondo S."/>
            <person name="Nolan M."/>
            <person name="Ohm R."/>
            <person name="Pangilinan J."/>
            <person name="Park H.-J."/>
            <person name="Ramirez L."/>
            <person name="Alfaro M."/>
            <person name="Sun H."/>
            <person name="Tritt A."/>
            <person name="Yoshinaga Y."/>
            <person name="Zwiers L.-H."/>
            <person name="Turgeon B."/>
            <person name="Goodwin S."/>
            <person name="Spatafora J."/>
            <person name="Crous P."/>
            <person name="Grigoriev I."/>
        </authorList>
    </citation>
    <scope>NUCLEOTIDE SEQUENCE</scope>
    <source>
        <strain evidence="1">CBS 690.94</strain>
    </source>
</reference>